<protein>
    <submittedName>
        <fullName evidence="3">Acyltransferase</fullName>
    </submittedName>
</protein>
<dbReference type="OrthoDB" id="1043760at2"/>
<dbReference type="InterPro" id="IPR002656">
    <property type="entry name" value="Acyl_transf_3_dom"/>
</dbReference>
<reference evidence="3 4" key="1">
    <citation type="submission" date="2018-06" db="EMBL/GenBank/DDBJ databases">
        <authorList>
            <consortium name="Pathogen Informatics"/>
            <person name="Doyle S."/>
        </authorList>
    </citation>
    <scope>NUCLEOTIDE SEQUENCE [LARGE SCALE GENOMIC DNA]</scope>
    <source>
        <strain evidence="3 4">NCTC11155</strain>
    </source>
</reference>
<dbReference type="RefSeq" id="WP_004290652.1">
    <property type="nucleotide sequence ID" value="NZ_CABKNQ010000018.1"/>
</dbReference>
<feature type="transmembrane region" description="Helical" evidence="1">
    <location>
        <begin position="96"/>
        <end position="118"/>
    </location>
</feature>
<organism evidence="3 4">
    <name type="scientific">Bacteroides eggerthii</name>
    <dbReference type="NCBI Taxonomy" id="28111"/>
    <lineage>
        <taxon>Bacteria</taxon>
        <taxon>Pseudomonadati</taxon>
        <taxon>Bacteroidota</taxon>
        <taxon>Bacteroidia</taxon>
        <taxon>Bacteroidales</taxon>
        <taxon>Bacteroidaceae</taxon>
        <taxon>Bacteroides</taxon>
    </lineage>
</organism>
<evidence type="ECO:0000256" key="1">
    <source>
        <dbReference type="SAM" id="Phobius"/>
    </source>
</evidence>
<name>A0A380YLW9_9BACE</name>
<dbReference type="EMBL" id="UFSX01000001">
    <property type="protein sequence ID" value="SUV29513.1"/>
    <property type="molecule type" value="Genomic_DNA"/>
</dbReference>
<sequence length="321" mass="37887">MKQRNPSIDILKCIAALLITNSHMELLYGKYSVMATGGAIGDVLFFFCSGFTLFLGRMGRFDNWYKRRINRIYPTVFAWAIVQEFIFNYHKDIKYIIIHGGGWFVTCIMIYYVILYFIQRYMLNNLKLVFGIATTICIAWYIAIDRPVDYNMYGNTYFKWCHYFLFMLMGAILGINHKERTYSFKWDTFKLVSSIAIYYTYLFIGRKITIVNEFQILSLIPLLMTVFYFYKICNSNTLKHCYKHRIGGYCIRLIGGLCLEIYLIQGALFTDQMNFIFPLNLIIMFGIILIGAYLLRCCARIFSQTFKDGEYNWKDIIKILN</sequence>
<evidence type="ECO:0000259" key="2">
    <source>
        <dbReference type="Pfam" id="PF01757"/>
    </source>
</evidence>
<proteinExistence type="predicted"/>
<feature type="transmembrane region" description="Helical" evidence="1">
    <location>
        <begin position="31"/>
        <end position="56"/>
    </location>
</feature>
<feature type="transmembrane region" description="Helical" evidence="1">
    <location>
        <begin position="210"/>
        <end position="230"/>
    </location>
</feature>
<feature type="domain" description="Acyltransferase 3" evidence="2">
    <location>
        <begin position="6"/>
        <end position="295"/>
    </location>
</feature>
<keyword evidence="1" id="KW-1133">Transmembrane helix</keyword>
<feature type="transmembrane region" description="Helical" evidence="1">
    <location>
        <begin position="72"/>
        <end position="90"/>
    </location>
</feature>
<keyword evidence="3" id="KW-0808">Transferase</keyword>
<dbReference type="Proteomes" id="UP000254424">
    <property type="component" value="Unassembled WGS sequence"/>
</dbReference>
<dbReference type="GO" id="GO:0016747">
    <property type="term" value="F:acyltransferase activity, transferring groups other than amino-acyl groups"/>
    <property type="evidence" value="ECO:0007669"/>
    <property type="project" value="InterPro"/>
</dbReference>
<gene>
    <name evidence="3" type="ORF">NCTC11155_01500</name>
</gene>
<feature type="transmembrane region" description="Helical" evidence="1">
    <location>
        <begin position="250"/>
        <end position="269"/>
    </location>
</feature>
<evidence type="ECO:0000313" key="4">
    <source>
        <dbReference type="Proteomes" id="UP000254424"/>
    </source>
</evidence>
<feature type="transmembrane region" description="Helical" evidence="1">
    <location>
        <begin position="125"/>
        <end position="144"/>
    </location>
</feature>
<keyword evidence="1" id="KW-0812">Transmembrane</keyword>
<feature type="transmembrane region" description="Helical" evidence="1">
    <location>
        <begin position="188"/>
        <end position="204"/>
    </location>
</feature>
<dbReference type="STRING" id="483216.BACEGG_02330"/>
<keyword evidence="3" id="KW-0012">Acyltransferase</keyword>
<feature type="transmembrane region" description="Helical" evidence="1">
    <location>
        <begin position="156"/>
        <end position="176"/>
    </location>
</feature>
<dbReference type="AlphaFoldDB" id="A0A380YLW9"/>
<accession>A0A380YLW9</accession>
<dbReference type="GeneID" id="93071405"/>
<evidence type="ECO:0000313" key="3">
    <source>
        <dbReference type="EMBL" id="SUV29513.1"/>
    </source>
</evidence>
<feature type="transmembrane region" description="Helical" evidence="1">
    <location>
        <begin position="275"/>
        <end position="295"/>
    </location>
</feature>
<keyword evidence="1" id="KW-0472">Membrane</keyword>
<dbReference type="Pfam" id="PF01757">
    <property type="entry name" value="Acyl_transf_3"/>
    <property type="match status" value="1"/>
</dbReference>